<evidence type="ECO:0000313" key="2">
    <source>
        <dbReference type="EMBL" id="PTQ44610.1"/>
    </source>
</evidence>
<organism evidence="2 3">
    <name type="scientific">Marchantia polymorpha</name>
    <name type="common">Common liverwort</name>
    <name type="synonym">Marchantia aquatica</name>
    <dbReference type="NCBI Taxonomy" id="3197"/>
    <lineage>
        <taxon>Eukaryota</taxon>
        <taxon>Viridiplantae</taxon>
        <taxon>Streptophyta</taxon>
        <taxon>Embryophyta</taxon>
        <taxon>Marchantiophyta</taxon>
        <taxon>Marchantiopsida</taxon>
        <taxon>Marchantiidae</taxon>
        <taxon>Marchantiales</taxon>
        <taxon>Marchantiaceae</taxon>
        <taxon>Marchantia</taxon>
    </lineage>
</organism>
<feature type="compositionally biased region" description="Basic and acidic residues" evidence="1">
    <location>
        <begin position="159"/>
        <end position="171"/>
    </location>
</feature>
<evidence type="ECO:0000256" key="1">
    <source>
        <dbReference type="SAM" id="MobiDB-lite"/>
    </source>
</evidence>
<feature type="region of interest" description="Disordered" evidence="1">
    <location>
        <begin position="66"/>
        <end position="86"/>
    </location>
</feature>
<reference evidence="3" key="1">
    <citation type="journal article" date="2017" name="Cell">
        <title>Insights into land plant evolution garnered from the Marchantia polymorpha genome.</title>
        <authorList>
            <person name="Bowman J.L."/>
            <person name="Kohchi T."/>
            <person name="Yamato K.T."/>
            <person name="Jenkins J."/>
            <person name="Shu S."/>
            <person name="Ishizaki K."/>
            <person name="Yamaoka S."/>
            <person name="Nishihama R."/>
            <person name="Nakamura Y."/>
            <person name="Berger F."/>
            <person name="Adam C."/>
            <person name="Aki S.S."/>
            <person name="Althoff F."/>
            <person name="Araki T."/>
            <person name="Arteaga-Vazquez M.A."/>
            <person name="Balasubrmanian S."/>
            <person name="Barry K."/>
            <person name="Bauer D."/>
            <person name="Boehm C.R."/>
            <person name="Briginshaw L."/>
            <person name="Caballero-Perez J."/>
            <person name="Catarino B."/>
            <person name="Chen F."/>
            <person name="Chiyoda S."/>
            <person name="Chovatia M."/>
            <person name="Davies K.M."/>
            <person name="Delmans M."/>
            <person name="Demura T."/>
            <person name="Dierschke T."/>
            <person name="Dolan L."/>
            <person name="Dorantes-Acosta A.E."/>
            <person name="Eklund D.M."/>
            <person name="Florent S.N."/>
            <person name="Flores-Sandoval E."/>
            <person name="Fujiyama A."/>
            <person name="Fukuzawa H."/>
            <person name="Galik B."/>
            <person name="Grimanelli D."/>
            <person name="Grimwood J."/>
            <person name="Grossniklaus U."/>
            <person name="Hamada T."/>
            <person name="Haseloff J."/>
            <person name="Hetherington A.J."/>
            <person name="Higo A."/>
            <person name="Hirakawa Y."/>
            <person name="Hundley H.N."/>
            <person name="Ikeda Y."/>
            <person name="Inoue K."/>
            <person name="Inoue S.I."/>
            <person name="Ishida S."/>
            <person name="Jia Q."/>
            <person name="Kakita M."/>
            <person name="Kanazawa T."/>
            <person name="Kawai Y."/>
            <person name="Kawashima T."/>
            <person name="Kennedy M."/>
            <person name="Kinose K."/>
            <person name="Kinoshita T."/>
            <person name="Kohara Y."/>
            <person name="Koide E."/>
            <person name="Komatsu K."/>
            <person name="Kopischke S."/>
            <person name="Kubo M."/>
            <person name="Kyozuka J."/>
            <person name="Lagercrantz U."/>
            <person name="Lin S.S."/>
            <person name="Lindquist E."/>
            <person name="Lipzen A.M."/>
            <person name="Lu C.W."/>
            <person name="De Luna E."/>
            <person name="Martienssen R.A."/>
            <person name="Minamino N."/>
            <person name="Mizutani M."/>
            <person name="Mizutani M."/>
            <person name="Mochizuki N."/>
            <person name="Monte I."/>
            <person name="Mosher R."/>
            <person name="Nagasaki H."/>
            <person name="Nakagami H."/>
            <person name="Naramoto S."/>
            <person name="Nishitani K."/>
            <person name="Ohtani M."/>
            <person name="Okamoto T."/>
            <person name="Okumura M."/>
            <person name="Phillips J."/>
            <person name="Pollak B."/>
            <person name="Reinders A."/>
            <person name="Rovekamp M."/>
            <person name="Sano R."/>
            <person name="Sawa S."/>
            <person name="Schmid M.W."/>
            <person name="Shirakawa M."/>
            <person name="Solano R."/>
            <person name="Spunde A."/>
            <person name="Suetsugu N."/>
            <person name="Sugano S."/>
            <person name="Sugiyama A."/>
            <person name="Sun R."/>
            <person name="Suzuki Y."/>
            <person name="Takenaka M."/>
            <person name="Takezawa D."/>
            <person name="Tomogane H."/>
            <person name="Tsuzuki M."/>
            <person name="Ueda T."/>
            <person name="Umeda M."/>
            <person name="Ward J.M."/>
            <person name="Watanabe Y."/>
            <person name="Yazaki K."/>
            <person name="Yokoyama R."/>
            <person name="Yoshitake Y."/>
            <person name="Yotsui I."/>
            <person name="Zachgo S."/>
            <person name="Schmutz J."/>
        </authorList>
    </citation>
    <scope>NUCLEOTIDE SEQUENCE [LARGE SCALE GENOMIC DNA]</scope>
    <source>
        <strain evidence="3">Tak-1</strain>
    </source>
</reference>
<feature type="region of interest" description="Disordered" evidence="1">
    <location>
        <begin position="114"/>
        <end position="283"/>
    </location>
</feature>
<feature type="compositionally biased region" description="Basic and acidic residues" evidence="1">
    <location>
        <begin position="120"/>
        <end position="129"/>
    </location>
</feature>
<evidence type="ECO:0000313" key="3">
    <source>
        <dbReference type="Proteomes" id="UP000244005"/>
    </source>
</evidence>
<proteinExistence type="predicted"/>
<protein>
    <submittedName>
        <fullName evidence="2">Uncharacterized protein</fullName>
    </submittedName>
</protein>
<accession>A0A2R6XET2</accession>
<feature type="compositionally biased region" description="Basic and acidic residues" evidence="1">
    <location>
        <begin position="207"/>
        <end position="243"/>
    </location>
</feature>
<sequence length="388" mass="44162">MILSERSILRTGVGRLKRVSGCLLRGPPRARLRPLGPQEIHIRQSAAERSEFRALASVLSSTRVEGNTLRPGKQWPGTTSADGSGSAATAVVTRVVTFGQSPSHVNMAGALTERAAQQDSGRKEGRGDGKQSPGKKERKARQGKGKERKGKERKGKERKGKEGRNGWEGRRNERKGKQSIPDSQTDRQQRRQQQQQPRPRPRPSSTRRKEEGNSRKTRQADVQRKEEGDGERKTERGEERRGEESEEGGTRKISHHRRRREQRERERRRTEGAGKQAQWSHLEAGVHIGARRLYTPFGHTRLGRKQGRPGSRDDWELEVWSIARLENVFVIYQPARTVVRGGPAPRSERAREREGAREGGREGRRRRRRKGRRRLRLIEVGRLGPAVR</sequence>
<dbReference type="Proteomes" id="UP000244005">
    <property type="component" value="Unassembled WGS sequence"/>
</dbReference>
<keyword evidence="3" id="KW-1185">Reference proteome</keyword>
<feature type="region of interest" description="Disordered" evidence="1">
    <location>
        <begin position="340"/>
        <end position="370"/>
    </location>
</feature>
<name>A0A2R6XET2_MARPO</name>
<dbReference type="EMBL" id="KZ772691">
    <property type="protein sequence ID" value="PTQ44610.1"/>
    <property type="molecule type" value="Genomic_DNA"/>
</dbReference>
<gene>
    <name evidence="2" type="ORF">MARPO_0019s0046</name>
</gene>
<dbReference type="AlphaFoldDB" id="A0A2R6XET2"/>
<feature type="compositionally biased region" description="Low complexity" evidence="1">
    <location>
        <begin position="77"/>
        <end position="86"/>
    </location>
</feature>
<feature type="compositionally biased region" description="Basic residues" evidence="1">
    <location>
        <begin position="136"/>
        <end position="158"/>
    </location>
</feature>
<feature type="compositionally biased region" description="Basic and acidic residues" evidence="1">
    <location>
        <begin position="346"/>
        <end position="362"/>
    </location>
</feature>
<feature type="compositionally biased region" description="Basic and acidic residues" evidence="1">
    <location>
        <begin position="261"/>
        <end position="272"/>
    </location>
</feature>